<organism evidence="2 3">
    <name type="scientific">Pleuronectes platessa</name>
    <name type="common">European plaice</name>
    <dbReference type="NCBI Taxonomy" id="8262"/>
    <lineage>
        <taxon>Eukaryota</taxon>
        <taxon>Metazoa</taxon>
        <taxon>Chordata</taxon>
        <taxon>Craniata</taxon>
        <taxon>Vertebrata</taxon>
        <taxon>Euteleostomi</taxon>
        <taxon>Actinopterygii</taxon>
        <taxon>Neopterygii</taxon>
        <taxon>Teleostei</taxon>
        <taxon>Neoteleostei</taxon>
        <taxon>Acanthomorphata</taxon>
        <taxon>Carangaria</taxon>
        <taxon>Pleuronectiformes</taxon>
        <taxon>Pleuronectoidei</taxon>
        <taxon>Pleuronectidae</taxon>
        <taxon>Pleuronectes</taxon>
    </lineage>
</organism>
<evidence type="ECO:0000313" key="3">
    <source>
        <dbReference type="Proteomes" id="UP001153269"/>
    </source>
</evidence>
<keyword evidence="3" id="KW-1185">Reference proteome</keyword>
<evidence type="ECO:0000256" key="1">
    <source>
        <dbReference type="RuleBase" id="RU363133"/>
    </source>
</evidence>
<dbReference type="AlphaFoldDB" id="A0A9N7UL74"/>
<dbReference type="EMBL" id="CADEAL010001408">
    <property type="protein sequence ID" value="CAB1432133.1"/>
    <property type="molecule type" value="Genomic_DNA"/>
</dbReference>
<keyword evidence="1" id="KW-1015">Disulfide bond</keyword>
<protein>
    <recommendedName>
        <fullName evidence="1">Interleukin-12 subunit alpha</fullName>
        <shortName evidence="1">IL-12A</shortName>
    </recommendedName>
</protein>
<dbReference type="GO" id="GO:0005615">
    <property type="term" value="C:extracellular space"/>
    <property type="evidence" value="ECO:0007669"/>
    <property type="project" value="UniProtKB-KW"/>
</dbReference>
<comment type="similarity">
    <text evidence="1">Belongs to the IL-6 superfamily.</text>
</comment>
<accession>A0A9N7UL74</accession>
<dbReference type="SUPFAM" id="SSF47266">
    <property type="entry name" value="4-helical cytokines"/>
    <property type="match status" value="1"/>
</dbReference>
<dbReference type="Pfam" id="PF03039">
    <property type="entry name" value="IL12"/>
    <property type="match status" value="1"/>
</dbReference>
<gene>
    <name evidence="1" type="primary">IL12A</name>
    <name evidence="2" type="ORF">PLEPLA_LOCUS20190</name>
</gene>
<dbReference type="InterPro" id="IPR004281">
    <property type="entry name" value="IL-12_alpha"/>
</dbReference>
<reference evidence="2" key="1">
    <citation type="submission" date="2020-03" db="EMBL/GenBank/DDBJ databases">
        <authorList>
            <person name="Weist P."/>
        </authorList>
    </citation>
    <scope>NUCLEOTIDE SEQUENCE</scope>
</reference>
<sequence>MANFHLYLAGCALLLTLGWPSSTGLPLRTDNYAQCAPLFRGLLENIKNATCTNSSVCYGIISDRVEMRTAETSLACAPTLNENPGCKMQRNSSFSKSECLSNIRKDLVYYEAAISSYLKTPLRSPENEEALLRPTLDIIKSLKNCSLMPNEENDSSEKDAAQMWVKNIYDNRLEMCKMMKGFYVRTITINRAVGYITSGDHMK</sequence>
<evidence type="ECO:0000313" key="2">
    <source>
        <dbReference type="EMBL" id="CAB1432133.1"/>
    </source>
</evidence>
<dbReference type="GO" id="GO:0008083">
    <property type="term" value="F:growth factor activity"/>
    <property type="evidence" value="ECO:0007669"/>
    <property type="project" value="UniProtKB-KW"/>
</dbReference>
<keyword evidence="1" id="KW-0964">Secreted</keyword>
<keyword evidence="1" id="KW-0202">Cytokine</keyword>
<dbReference type="InterPro" id="IPR009079">
    <property type="entry name" value="4_helix_cytokine-like_core"/>
</dbReference>
<name>A0A9N7UL74_PLEPL</name>
<comment type="subunit">
    <text evidence="1">Heterodimer with IL12B; disulfide-linked. The heterodimer is known as interleukin IL-12.</text>
</comment>
<dbReference type="GO" id="GO:0005125">
    <property type="term" value="F:cytokine activity"/>
    <property type="evidence" value="ECO:0007669"/>
    <property type="project" value="UniProtKB-KW"/>
</dbReference>
<dbReference type="GO" id="GO:0005143">
    <property type="term" value="F:interleukin-12 receptor binding"/>
    <property type="evidence" value="ECO:0007669"/>
    <property type="project" value="InterPro"/>
</dbReference>
<keyword evidence="1" id="KW-0732">Signal</keyword>
<feature type="signal peptide" evidence="1">
    <location>
        <begin position="1"/>
        <end position="24"/>
    </location>
</feature>
<dbReference type="Gene3D" id="1.20.1250.10">
    <property type="match status" value="1"/>
</dbReference>
<dbReference type="Proteomes" id="UP001153269">
    <property type="component" value="Unassembled WGS sequence"/>
</dbReference>
<keyword evidence="1" id="KW-0339">Growth factor</keyword>
<dbReference type="GO" id="GO:0006955">
    <property type="term" value="P:immune response"/>
    <property type="evidence" value="ECO:0007669"/>
    <property type="project" value="InterPro"/>
</dbReference>
<comment type="subcellular location">
    <subcellularLocation>
        <location evidence="1">Secreted</location>
    </subcellularLocation>
</comment>
<comment type="caution">
    <text evidence="2">The sequence shown here is derived from an EMBL/GenBank/DDBJ whole genome shotgun (WGS) entry which is preliminary data.</text>
</comment>
<proteinExistence type="inferred from homology"/>
<feature type="chain" id="PRO_5040537637" description="Interleukin-12 subunit alpha" evidence="1">
    <location>
        <begin position="25"/>
        <end position="203"/>
    </location>
</feature>